<feature type="repeat" description="ANK" evidence="3">
    <location>
        <begin position="87"/>
        <end position="112"/>
    </location>
</feature>
<dbReference type="SMART" id="SM00248">
    <property type="entry name" value="ANK"/>
    <property type="match status" value="2"/>
</dbReference>
<evidence type="ECO:0000256" key="3">
    <source>
        <dbReference type="PROSITE-ProRule" id="PRU00023"/>
    </source>
</evidence>
<dbReference type="PANTHER" id="PTHR24189:SF50">
    <property type="entry name" value="ANKYRIN REPEAT AND SOCS BOX PROTEIN 2"/>
    <property type="match status" value="1"/>
</dbReference>
<organism evidence="4">
    <name type="scientific">Clastoptera arizonana</name>
    <name type="common">Arizona spittle bug</name>
    <dbReference type="NCBI Taxonomy" id="38151"/>
    <lineage>
        <taxon>Eukaryota</taxon>
        <taxon>Metazoa</taxon>
        <taxon>Ecdysozoa</taxon>
        <taxon>Arthropoda</taxon>
        <taxon>Hexapoda</taxon>
        <taxon>Insecta</taxon>
        <taxon>Pterygota</taxon>
        <taxon>Neoptera</taxon>
        <taxon>Paraneoptera</taxon>
        <taxon>Hemiptera</taxon>
        <taxon>Auchenorrhyncha</taxon>
        <taxon>Cercopoidea</taxon>
        <taxon>Clastopteridae</taxon>
        <taxon>Clastoptera</taxon>
    </lineage>
</organism>
<evidence type="ECO:0000256" key="2">
    <source>
        <dbReference type="ARBA" id="ARBA00023043"/>
    </source>
</evidence>
<keyword evidence="2 3" id="KW-0040">ANK repeat</keyword>
<keyword evidence="1" id="KW-0677">Repeat</keyword>
<dbReference type="PROSITE" id="PS50088">
    <property type="entry name" value="ANK_REPEAT"/>
    <property type="match status" value="1"/>
</dbReference>
<dbReference type="Pfam" id="PF12796">
    <property type="entry name" value="Ank_2"/>
    <property type="match status" value="1"/>
</dbReference>
<dbReference type="InterPro" id="IPR002110">
    <property type="entry name" value="Ankyrin_rpt"/>
</dbReference>
<evidence type="ECO:0000256" key="1">
    <source>
        <dbReference type="ARBA" id="ARBA00022737"/>
    </source>
</evidence>
<evidence type="ECO:0000313" key="4">
    <source>
        <dbReference type="EMBL" id="JAS17453.1"/>
    </source>
</evidence>
<dbReference type="InterPro" id="IPR036770">
    <property type="entry name" value="Ankyrin_rpt-contain_sf"/>
</dbReference>
<dbReference type="PROSITE" id="PS50297">
    <property type="entry name" value="ANK_REP_REGION"/>
    <property type="match status" value="1"/>
</dbReference>
<feature type="non-terminal residue" evidence="4">
    <location>
        <position position="139"/>
    </location>
</feature>
<gene>
    <name evidence="4" type="ORF">g.44490</name>
</gene>
<dbReference type="AlphaFoldDB" id="A0A1B6CW74"/>
<feature type="non-terminal residue" evidence="4">
    <location>
        <position position="1"/>
    </location>
</feature>
<protein>
    <submittedName>
        <fullName evidence="4">Uncharacterized protein</fullName>
    </submittedName>
</protein>
<sequence>NIEDEKGLTPLLLAGAGIAIDDTLTVAKYQLIVEELVAKGSLVNVQTRDTNSSPLYHAVALGSVHATRCLLNAGASLDHNLNKNKKNSESILHIAASTGCREMVTLLLSYGAYMFLNYQNQVGCTPLHKAAYIGSRECL</sequence>
<reference evidence="4" key="1">
    <citation type="submission" date="2015-12" db="EMBL/GenBank/DDBJ databases">
        <title>De novo transcriptome assembly of four potential Pierce s Disease insect vectors from Arizona vineyards.</title>
        <authorList>
            <person name="Tassone E.E."/>
        </authorList>
    </citation>
    <scope>NUCLEOTIDE SEQUENCE</scope>
</reference>
<dbReference type="InterPro" id="IPR050745">
    <property type="entry name" value="Multifunctional_regulatory"/>
</dbReference>
<proteinExistence type="predicted"/>
<dbReference type="Gene3D" id="1.25.40.20">
    <property type="entry name" value="Ankyrin repeat-containing domain"/>
    <property type="match status" value="2"/>
</dbReference>
<dbReference type="PANTHER" id="PTHR24189">
    <property type="entry name" value="MYOTROPHIN"/>
    <property type="match status" value="1"/>
</dbReference>
<dbReference type="SUPFAM" id="SSF48403">
    <property type="entry name" value="Ankyrin repeat"/>
    <property type="match status" value="1"/>
</dbReference>
<accession>A0A1B6CW74</accession>
<dbReference type="EMBL" id="GEDC01019845">
    <property type="protein sequence ID" value="JAS17453.1"/>
    <property type="molecule type" value="Transcribed_RNA"/>
</dbReference>
<name>A0A1B6CW74_9HEMI</name>